<gene>
    <name evidence="1" type="ORF">E4634_07105</name>
</gene>
<dbReference type="Proteomes" id="UP000298050">
    <property type="component" value="Unassembled WGS sequence"/>
</dbReference>
<proteinExistence type="predicted"/>
<sequence>MSELLSTALRYLPHQPNAEVLRMGLSPLVRTHWIETDAGIGDYHRHKLAQRTRLGDAVYRATPESLPAQRELAQLLRDYLCSVQARHYRLDGDTLHCTPGGFSTPADGDELLWLSSLWIADDLVIMQPQDDAYVLTAASLCSPSHWRLAEKFGKPMHEIHDPIPGFHQRLTPSIDRFFARLDPAQAYERFNWSLQVGDELLQFPDEHVRVDEDAELFYRVERQSLTRLPESGAIVFTIRVYLHPLEDLLPLEGALRTLLRAVEQTPPALANYKGFDRLAPALQRYYSMAGFSRGS</sequence>
<dbReference type="Pfam" id="PF11927">
    <property type="entry name" value="HODM_asu-like"/>
    <property type="match status" value="1"/>
</dbReference>
<organism evidence="1 2">
    <name type="scientific">Mangrovimicrobium sediminis</name>
    <dbReference type="NCBI Taxonomy" id="2562682"/>
    <lineage>
        <taxon>Bacteria</taxon>
        <taxon>Pseudomonadati</taxon>
        <taxon>Pseudomonadota</taxon>
        <taxon>Gammaproteobacteria</taxon>
        <taxon>Cellvibrionales</taxon>
        <taxon>Halieaceae</taxon>
        <taxon>Mangrovimicrobium</taxon>
    </lineage>
</organism>
<evidence type="ECO:0000313" key="2">
    <source>
        <dbReference type="Proteomes" id="UP000298050"/>
    </source>
</evidence>
<reference evidence="1 2" key="1">
    <citation type="submission" date="2019-04" db="EMBL/GenBank/DDBJ databases">
        <title>Taxonomy of novel Haliea sp. from mangrove soil of West Coast of India.</title>
        <authorList>
            <person name="Verma A."/>
            <person name="Kumar P."/>
            <person name="Krishnamurthi S."/>
        </authorList>
    </citation>
    <scope>NUCLEOTIDE SEQUENCE [LARGE SCALE GENOMIC DNA]</scope>
    <source>
        <strain evidence="1 2">SAOS-164</strain>
    </source>
</reference>
<dbReference type="OrthoDB" id="5242510at2"/>
<evidence type="ECO:0000313" key="1">
    <source>
        <dbReference type="EMBL" id="TGD73902.1"/>
    </source>
</evidence>
<accession>A0A4Z0M2S0</accession>
<comment type="caution">
    <text evidence="1">The sequence shown here is derived from an EMBL/GenBank/DDBJ whole genome shotgun (WGS) entry which is preliminary data.</text>
</comment>
<name>A0A4Z0M2S0_9GAMM</name>
<dbReference type="RefSeq" id="WP_135442251.1">
    <property type="nucleotide sequence ID" value="NZ_SRLE01000006.1"/>
</dbReference>
<protein>
    <submittedName>
        <fullName evidence="1">DUF3445 domain-containing protein</fullName>
    </submittedName>
</protein>
<dbReference type="AlphaFoldDB" id="A0A4Z0M2S0"/>
<dbReference type="InterPro" id="IPR021848">
    <property type="entry name" value="HODM_asu-like"/>
</dbReference>
<keyword evidence="2" id="KW-1185">Reference proteome</keyword>
<dbReference type="EMBL" id="SRLE01000006">
    <property type="protein sequence ID" value="TGD73902.1"/>
    <property type="molecule type" value="Genomic_DNA"/>
</dbReference>